<sequence length="51" mass="5355">MSSMKNFQTMTTSIVDTGTARGRTMRAHLAGAHRLLPSKAHAAPLTSSSGI</sequence>
<comment type="caution">
    <text evidence="2">The sequence shown here is derived from an EMBL/GenBank/DDBJ whole genome shotgun (WGS) entry which is preliminary data.</text>
</comment>
<dbReference type="RefSeq" id="WP_165375507.1">
    <property type="nucleotide sequence ID" value="NZ_JACZDF010000001.1"/>
</dbReference>
<proteinExistence type="predicted"/>
<reference evidence="2 3" key="1">
    <citation type="submission" date="2020-09" db="EMBL/GenBank/DDBJ databases">
        <title>Flavimobilis rhizosphaerae sp. nov., isolated from rhizosphere soil of Spartina alterniflora.</title>
        <authorList>
            <person name="Hanqin C."/>
        </authorList>
    </citation>
    <scope>NUCLEOTIDE SEQUENCE [LARGE SCALE GENOMIC DNA]</scope>
    <source>
        <strain evidence="2 3">GY 10621</strain>
    </source>
</reference>
<evidence type="ECO:0000256" key="1">
    <source>
        <dbReference type="SAM" id="MobiDB-lite"/>
    </source>
</evidence>
<dbReference type="Proteomes" id="UP000642107">
    <property type="component" value="Unassembled WGS sequence"/>
</dbReference>
<evidence type="ECO:0000313" key="2">
    <source>
        <dbReference type="EMBL" id="MBD9698350.1"/>
    </source>
</evidence>
<protein>
    <submittedName>
        <fullName evidence="2">Uncharacterized protein</fullName>
    </submittedName>
</protein>
<dbReference type="EMBL" id="JACZDF010000001">
    <property type="protein sequence ID" value="MBD9698350.1"/>
    <property type="molecule type" value="Genomic_DNA"/>
</dbReference>
<name>A0ABR9DQU2_9MICO</name>
<accession>A0ABR9DQU2</accession>
<keyword evidence="3" id="KW-1185">Reference proteome</keyword>
<evidence type="ECO:0000313" key="3">
    <source>
        <dbReference type="Proteomes" id="UP000642107"/>
    </source>
</evidence>
<gene>
    <name evidence="2" type="ORF">IGS67_02425</name>
</gene>
<organism evidence="2 3">
    <name type="scientific">Flavimobilis rhizosphaerae</name>
    <dbReference type="NCBI Taxonomy" id="2775421"/>
    <lineage>
        <taxon>Bacteria</taxon>
        <taxon>Bacillati</taxon>
        <taxon>Actinomycetota</taxon>
        <taxon>Actinomycetes</taxon>
        <taxon>Micrococcales</taxon>
        <taxon>Jonesiaceae</taxon>
        <taxon>Flavimobilis</taxon>
    </lineage>
</organism>
<feature type="region of interest" description="Disordered" evidence="1">
    <location>
        <begin position="31"/>
        <end position="51"/>
    </location>
</feature>